<reference evidence="4" key="1">
    <citation type="submission" date="2018-05" db="EMBL/GenBank/DDBJ databases">
        <title>Genome sequencing of Phenylobacterium sp. HYN0004.</title>
        <authorList>
            <person name="Yi H."/>
            <person name="Baek C."/>
        </authorList>
    </citation>
    <scope>NUCLEOTIDE SEQUENCE [LARGE SCALE GENOMIC DNA]</scope>
    <source>
        <strain evidence="4">HYN0004</strain>
    </source>
</reference>
<dbReference type="Proteomes" id="UP000247763">
    <property type="component" value="Chromosome"/>
</dbReference>
<dbReference type="EMBL" id="CP029479">
    <property type="protein sequence ID" value="AWM78306.1"/>
    <property type="molecule type" value="Genomic_DNA"/>
</dbReference>
<feature type="compositionally biased region" description="Basic and acidic residues" evidence="1">
    <location>
        <begin position="226"/>
        <end position="237"/>
    </location>
</feature>
<evidence type="ECO:0000313" key="4">
    <source>
        <dbReference type="Proteomes" id="UP000247763"/>
    </source>
</evidence>
<dbReference type="Gene3D" id="1.10.238.10">
    <property type="entry name" value="EF-hand"/>
    <property type="match status" value="1"/>
</dbReference>
<gene>
    <name evidence="3" type="ORF">HYN04_11410</name>
</gene>
<feature type="compositionally biased region" description="Basic residues" evidence="1">
    <location>
        <begin position="1"/>
        <end position="14"/>
    </location>
</feature>
<keyword evidence="4" id="KW-1185">Reference proteome</keyword>
<name>A0A2Z3HVR0_9CAUL</name>
<dbReference type="Pfam" id="PF13202">
    <property type="entry name" value="EF-hand_5"/>
    <property type="match status" value="1"/>
</dbReference>
<protein>
    <recommendedName>
        <fullName evidence="2">EF-hand domain-containing protein</fullName>
    </recommendedName>
</protein>
<feature type="domain" description="EF-hand" evidence="2">
    <location>
        <begin position="130"/>
        <end position="151"/>
    </location>
</feature>
<dbReference type="PROSITE" id="PS00018">
    <property type="entry name" value="EF_HAND_1"/>
    <property type="match status" value="1"/>
</dbReference>
<proteinExistence type="predicted"/>
<dbReference type="SUPFAM" id="SSF47473">
    <property type="entry name" value="EF-hand"/>
    <property type="match status" value="1"/>
</dbReference>
<dbReference type="AlphaFoldDB" id="A0A2Z3HVR0"/>
<organism evidence="3 4">
    <name type="scientific">Phenylobacterium parvum</name>
    <dbReference type="NCBI Taxonomy" id="2201350"/>
    <lineage>
        <taxon>Bacteria</taxon>
        <taxon>Pseudomonadati</taxon>
        <taxon>Pseudomonadota</taxon>
        <taxon>Alphaproteobacteria</taxon>
        <taxon>Caulobacterales</taxon>
        <taxon>Caulobacteraceae</taxon>
        <taxon>Phenylobacterium</taxon>
    </lineage>
</organism>
<dbReference type="InterPro" id="IPR018247">
    <property type="entry name" value="EF_Hand_1_Ca_BS"/>
</dbReference>
<feature type="region of interest" description="Disordered" evidence="1">
    <location>
        <begin position="183"/>
        <end position="238"/>
    </location>
</feature>
<feature type="region of interest" description="Disordered" evidence="1">
    <location>
        <begin position="1"/>
        <end position="46"/>
    </location>
</feature>
<dbReference type="InterPro" id="IPR002048">
    <property type="entry name" value="EF_hand_dom"/>
</dbReference>
<accession>A0A2Z3HVR0</accession>
<dbReference type="KEGG" id="phb:HYN04_11410"/>
<dbReference type="InterPro" id="IPR011992">
    <property type="entry name" value="EF-hand-dom_pair"/>
</dbReference>
<dbReference type="GO" id="GO:0005509">
    <property type="term" value="F:calcium ion binding"/>
    <property type="evidence" value="ECO:0007669"/>
    <property type="project" value="InterPro"/>
</dbReference>
<sequence>MARPKAAKSARSRKCSMSDLRRSISDAMVEDSATGPPLASPEAVPERRRHIDAVARPFCLPTQSGVRNMSRSPLRRARGLAGPGLGLAIASVGLLPAATANGQSSPAKAPAGDALFISPFGEPFRSATGLADWFAGADADHDGTLTRKEFAADGLRFHARLDADRDGRVDGFENNAYENEVAPEILPQSAAFRSDRGEPGAPAPRSRGLDGASSFGLLDEPQPVRGADRNYDGKITAEEQSQAAGRRFALLDEAASGGLTLPVLQARLEARQAPASGFGRFFRRRPD</sequence>
<dbReference type="OrthoDB" id="7365540at2"/>
<evidence type="ECO:0000313" key="3">
    <source>
        <dbReference type="EMBL" id="AWM78306.1"/>
    </source>
</evidence>
<evidence type="ECO:0000259" key="2">
    <source>
        <dbReference type="Pfam" id="PF13202"/>
    </source>
</evidence>
<evidence type="ECO:0000256" key="1">
    <source>
        <dbReference type="SAM" id="MobiDB-lite"/>
    </source>
</evidence>